<keyword evidence="8" id="KW-0472">Membrane</keyword>
<feature type="domain" description="Mop" evidence="11">
    <location>
        <begin position="365"/>
        <end position="430"/>
    </location>
</feature>
<dbReference type="InterPro" id="IPR003593">
    <property type="entry name" value="AAA+_ATPase"/>
</dbReference>
<comment type="caution">
    <text evidence="12">The sequence shown here is derived from an EMBL/GenBank/DDBJ whole genome shotgun (WGS) entry which is preliminary data.</text>
</comment>
<dbReference type="GO" id="GO:0016887">
    <property type="term" value="F:ATP hydrolysis activity"/>
    <property type="evidence" value="ECO:0007669"/>
    <property type="project" value="InterPro"/>
</dbReference>
<evidence type="ECO:0000256" key="9">
    <source>
        <dbReference type="PROSITE-ProRule" id="PRU01213"/>
    </source>
</evidence>
<dbReference type="AlphaFoldDB" id="A0A261SCK5"/>
<dbReference type="PROSITE" id="PS00211">
    <property type="entry name" value="ABC_TRANSPORTER_1"/>
    <property type="match status" value="1"/>
</dbReference>
<dbReference type="OrthoDB" id="5298774at2"/>
<keyword evidence="13" id="KW-1185">Reference proteome</keyword>
<dbReference type="SMART" id="SM00382">
    <property type="entry name" value="AAA"/>
    <property type="match status" value="1"/>
</dbReference>
<dbReference type="InterPro" id="IPR050334">
    <property type="entry name" value="Molybdenum_import_ModC"/>
</dbReference>
<dbReference type="Gene3D" id="2.40.50.100">
    <property type="match status" value="1"/>
</dbReference>
<dbReference type="GO" id="GO:0015098">
    <property type="term" value="F:molybdate ion transmembrane transporter activity"/>
    <property type="evidence" value="ECO:0007669"/>
    <property type="project" value="InterPro"/>
</dbReference>
<dbReference type="InterPro" id="IPR005116">
    <property type="entry name" value="Transp-assoc_OB_typ1"/>
</dbReference>
<evidence type="ECO:0000256" key="7">
    <source>
        <dbReference type="ARBA" id="ARBA00022967"/>
    </source>
</evidence>
<evidence type="ECO:0000256" key="8">
    <source>
        <dbReference type="ARBA" id="ARBA00023136"/>
    </source>
</evidence>
<keyword evidence="6 12" id="KW-0067">ATP-binding</keyword>
<dbReference type="Gene3D" id="3.40.50.300">
    <property type="entry name" value="P-loop containing nucleotide triphosphate hydrolases"/>
    <property type="match status" value="1"/>
</dbReference>
<evidence type="ECO:0000256" key="1">
    <source>
        <dbReference type="ARBA" id="ARBA00022448"/>
    </source>
</evidence>
<name>A0A261SCK5_9BORD</name>
<evidence type="ECO:0000259" key="10">
    <source>
        <dbReference type="PROSITE" id="PS50893"/>
    </source>
</evidence>
<dbReference type="InterPro" id="IPR027417">
    <property type="entry name" value="P-loop_NTPase"/>
</dbReference>
<sequence>MATAVPVRDGNAATRGRAVSTAGANANANANADAAQWPALHARFLLRQAAFTLDVDLHLPGRGVTALFGQSGSGKTTCLRCLAGLAAPQEGYLSVDGAVWLDTARRIDVPTHRRPLGYVFQEASLFAHLNVRDNLRYGQKRVAPAERKVALDHAAALLGIDHLLDRMPAGLSGGERQRVGMARALLTSPRLLLMDEPLAALDNARKQEILPYLERLHEELDIPIVYVSHAPEEVARLADHLVLLEQGKVLASGPIGETLARLDLPSALADDASVVIEGEVAGYDGEYRLLTVRLPGVLEAAGGAAHGAGAGGTGVGAGATADALEREAGAGASLRVVHDALPVGRRMRLVVRARDVSLTLTPPRDSSILNVLRVRVEGMVESDEPAQVMVRLDAAGTPLLARITRFSRDQLALAPGSHAWAQVKSVSLLV</sequence>
<accession>A0A261SCK5</accession>
<dbReference type="InterPro" id="IPR011868">
    <property type="entry name" value="ModC_ABC_ATP-bd"/>
</dbReference>
<evidence type="ECO:0000313" key="12">
    <source>
        <dbReference type="EMBL" id="OZI35076.1"/>
    </source>
</evidence>
<dbReference type="GO" id="GO:0005524">
    <property type="term" value="F:ATP binding"/>
    <property type="evidence" value="ECO:0007669"/>
    <property type="project" value="UniProtKB-KW"/>
</dbReference>
<keyword evidence="5" id="KW-0547">Nucleotide-binding</keyword>
<dbReference type="PANTHER" id="PTHR43514">
    <property type="entry name" value="ABC TRANSPORTER I FAMILY MEMBER 10"/>
    <property type="match status" value="1"/>
</dbReference>
<dbReference type="Pfam" id="PF00005">
    <property type="entry name" value="ABC_tran"/>
    <property type="match status" value="1"/>
</dbReference>
<evidence type="ECO:0000256" key="2">
    <source>
        <dbReference type="ARBA" id="ARBA00022475"/>
    </source>
</evidence>
<dbReference type="SUPFAM" id="SSF50331">
    <property type="entry name" value="MOP-like"/>
    <property type="match status" value="1"/>
</dbReference>
<keyword evidence="4" id="KW-0997">Cell inner membrane</keyword>
<dbReference type="PANTHER" id="PTHR43514:SF10">
    <property type="entry name" value="MOLYBDENUM IMPORT ATP-BINDING PROTEIN MODC 2"/>
    <property type="match status" value="1"/>
</dbReference>
<evidence type="ECO:0000256" key="6">
    <source>
        <dbReference type="ARBA" id="ARBA00022840"/>
    </source>
</evidence>
<evidence type="ECO:0000259" key="11">
    <source>
        <dbReference type="PROSITE" id="PS51866"/>
    </source>
</evidence>
<keyword evidence="7" id="KW-1278">Translocase</keyword>
<dbReference type="NCBIfam" id="TIGR02142">
    <property type="entry name" value="modC_ABC"/>
    <property type="match status" value="1"/>
</dbReference>
<dbReference type="GO" id="GO:0140359">
    <property type="term" value="F:ABC-type transporter activity"/>
    <property type="evidence" value="ECO:0007669"/>
    <property type="project" value="InterPro"/>
</dbReference>
<dbReference type="GO" id="GO:0016020">
    <property type="term" value="C:membrane"/>
    <property type="evidence" value="ECO:0007669"/>
    <property type="project" value="InterPro"/>
</dbReference>
<evidence type="ECO:0000256" key="3">
    <source>
        <dbReference type="ARBA" id="ARBA00022505"/>
    </source>
</evidence>
<dbReference type="RefSeq" id="WP_094854081.1">
    <property type="nucleotide sequence ID" value="NZ_NEVM01000002.1"/>
</dbReference>
<dbReference type="SUPFAM" id="SSF52540">
    <property type="entry name" value="P-loop containing nucleoside triphosphate hydrolases"/>
    <property type="match status" value="1"/>
</dbReference>
<organism evidence="12 13">
    <name type="scientific">Bordetella genomosp. 10</name>
    <dbReference type="NCBI Taxonomy" id="1416804"/>
    <lineage>
        <taxon>Bacteria</taxon>
        <taxon>Pseudomonadati</taxon>
        <taxon>Pseudomonadota</taxon>
        <taxon>Betaproteobacteria</taxon>
        <taxon>Burkholderiales</taxon>
        <taxon>Alcaligenaceae</taxon>
        <taxon>Bordetella</taxon>
    </lineage>
</organism>
<reference evidence="13" key="1">
    <citation type="submission" date="2017-05" db="EMBL/GenBank/DDBJ databases">
        <title>Complete and WGS of Bordetella genogroups.</title>
        <authorList>
            <person name="Spilker T."/>
            <person name="Lipuma J."/>
        </authorList>
    </citation>
    <scope>NUCLEOTIDE SEQUENCE [LARGE SCALE GENOMIC DNA]</scope>
    <source>
        <strain evidence="13">AU16122</strain>
    </source>
</reference>
<keyword evidence="2" id="KW-1003">Cell membrane</keyword>
<gene>
    <name evidence="12" type="ORF">CAL29_13585</name>
</gene>
<dbReference type="PROSITE" id="PS50893">
    <property type="entry name" value="ABC_TRANSPORTER_2"/>
    <property type="match status" value="1"/>
</dbReference>
<evidence type="ECO:0000256" key="4">
    <source>
        <dbReference type="ARBA" id="ARBA00022519"/>
    </source>
</evidence>
<dbReference type="PROSITE" id="PS51866">
    <property type="entry name" value="MOP"/>
    <property type="match status" value="1"/>
</dbReference>
<feature type="domain" description="ABC transporter" evidence="10">
    <location>
        <begin position="35"/>
        <end position="271"/>
    </location>
</feature>
<dbReference type="EMBL" id="NEVM01000002">
    <property type="protein sequence ID" value="OZI35076.1"/>
    <property type="molecule type" value="Genomic_DNA"/>
</dbReference>
<dbReference type="InterPro" id="IPR004606">
    <property type="entry name" value="Mop_domain"/>
</dbReference>
<evidence type="ECO:0000313" key="13">
    <source>
        <dbReference type="Proteomes" id="UP000216020"/>
    </source>
</evidence>
<dbReference type="InterPro" id="IPR008995">
    <property type="entry name" value="Mo/tungstate-bd_C_term_dom"/>
</dbReference>
<evidence type="ECO:0000256" key="5">
    <source>
        <dbReference type="ARBA" id="ARBA00022741"/>
    </source>
</evidence>
<dbReference type="Pfam" id="PF03459">
    <property type="entry name" value="TOBE"/>
    <property type="match status" value="1"/>
</dbReference>
<keyword evidence="1" id="KW-0813">Transport</keyword>
<dbReference type="InterPro" id="IPR017871">
    <property type="entry name" value="ABC_transporter-like_CS"/>
</dbReference>
<keyword evidence="3 9" id="KW-0500">Molybdenum</keyword>
<proteinExistence type="predicted"/>
<dbReference type="Proteomes" id="UP000216020">
    <property type="component" value="Unassembled WGS sequence"/>
</dbReference>
<protein>
    <submittedName>
        <fullName evidence="12">Molybdenum ABC transporter ATP-binding protein</fullName>
    </submittedName>
</protein>
<dbReference type="InterPro" id="IPR003439">
    <property type="entry name" value="ABC_transporter-like_ATP-bd"/>
</dbReference>